<feature type="region of interest" description="Disordered" evidence="1">
    <location>
        <begin position="33"/>
        <end position="87"/>
    </location>
</feature>
<evidence type="ECO:0000313" key="3">
    <source>
        <dbReference type="Proteomes" id="UP000201570"/>
    </source>
</evidence>
<dbReference type="EMBL" id="KT221033">
    <property type="protein sequence ID" value="AKY02177.1"/>
    <property type="molecule type" value="Genomic_DNA"/>
</dbReference>
<keyword evidence="3" id="KW-1185">Reference proteome</keyword>
<dbReference type="OrthoDB" id="33212at10239"/>
<organism evidence="2 3">
    <name type="scientific">Streptomyces phage SF1</name>
    <dbReference type="NCBI Taxonomy" id="1690817"/>
    <lineage>
        <taxon>Viruses</taxon>
        <taxon>Duplodnaviria</taxon>
        <taxon>Heunggongvirae</taxon>
        <taxon>Uroviricota</taxon>
        <taxon>Caudoviricetes</taxon>
        <taxon>Sfunavirus</taxon>
        <taxon>Sfunavirus SF1</taxon>
    </lineage>
</organism>
<gene>
    <name evidence="2" type="ORF">SF1_280</name>
</gene>
<dbReference type="GeneID" id="26626360"/>
<evidence type="ECO:0000313" key="2">
    <source>
        <dbReference type="EMBL" id="AKY02177.1"/>
    </source>
</evidence>
<evidence type="ECO:0000256" key="1">
    <source>
        <dbReference type="SAM" id="MobiDB-lite"/>
    </source>
</evidence>
<sequence>MTARRLIAYVHVAGAVYGPGDDVPPEAARRIGAHAWATGDDQGDGGEQQLGDQAPAPSEAPPRSGRGSGAEAWRRFAEQHDVEVPADATREDVIAACEAAGVIDPEV</sequence>
<accession>A0A0K1Y591</accession>
<dbReference type="RefSeq" id="YP_009199276.1">
    <property type="nucleotide sequence ID" value="NC_028807.1"/>
</dbReference>
<protein>
    <submittedName>
        <fullName evidence="2">Uncharacterized protein</fullName>
    </submittedName>
</protein>
<proteinExistence type="predicted"/>
<name>A0A0K1Y591_9CAUD</name>
<dbReference type="Proteomes" id="UP000201570">
    <property type="component" value="Segment"/>
</dbReference>
<dbReference type="KEGG" id="vg:26626360"/>
<reference evidence="2 3" key="1">
    <citation type="submission" date="2015-06" db="EMBL/GenBank/DDBJ databases">
        <title>Complete genomic sequence analysis of Two virulent actinophages of Streptomyces flavovirens.</title>
        <authorList>
            <person name="Sharaf A."/>
            <person name="Marie E."/>
            <person name="ElBaz R."/>
            <person name="Elmaghraby I."/>
            <person name="Mercati F."/>
        </authorList>
    </citation>
    <scope>NUCLEOTIDE SEQUENCE [LARGE SCALE GENOMIC DNA]</scope>
</reference>
<feature type="compositionally biased region" description="Basic and acidic residues" evidence="1">
    <location>
        <begin position="72"/>
        <end position="87"/>
    </location>
</feature>